<proteinExistence type="predicted"/>
<keyword evidence="2" id="KW-0472">Membrane</keyword>
<dbReference type="Gene3D" id="3.40.50.410">
    <property type="entry name" value="von Willebrand factor, type A domain"/>
    <property type="match status" value="1"/>
</dbReference>
<feature type="transmembrane region" description="Helical" evidence="2">
    <location>
        <begin position="13"/>
        <end position="36"/>
    </location>
</feature>
<dbReference type="PROSITE" id="PS50234">
    <property type="entry name" value="VWFA"/>
    <property type="match status" value="1"/>
</dbReference>
<dbReference type="Pfam" id="PF00092">
    <property type="entry name" value="VWA"/>
    <property type="match status" value="1"/>
</dbReference>
<gene>
    <name evidence="4" type="ORF">EJK80_08725</name>
</gene>
<keyword evidence="5" id="KW-1185">Reference proteome</keyword>
<evidence type="ECO:0000256" key="2">
    <source>
        <dbReference type="SAM" id="Phobius"/>
    </source>
</evidence>
<feature type="compositionally biased region" description="Low complexity" evidence="1">
    <location>
        <begin position="90"/>
        <end position="109"/>
    </location>
</feature>
<dbReference type="SMART" id="SM00327">
    <property type="entry name" value="VWA"/>
    <property type="match status" value="1"/>
</dbReference>
<dbReference type="STRING" id="1686286.GCA_900092335_01753"/>
<dbReference type="InterPro" id="IPR036465">
    <property type="entry name" value="vWFA_dom_sf"/>
</dbReference>
<evidence type="ECO:0000256" key="1">
    <source>
        <dbReference type="SAM" id="MobiDB-lite"/>
    </source>
</evidence>
<name>A0A540R5T9_9CORY</name>
<sequence length="288" mass="28185">MARHSNGKGTYSVAWWIIVLAILIVAALVFGIGWLLRGGSDEGSTSAAPAAASSSAGPADDNASQAPASEKEAQDSPASSSAAESKDASESSAAPSSATPASEKPSAAHAPAAPADTLFLLDTSDQMAPNYGAVAGALADTAQALGAAGQSVALWNYSSPLSPTATVGYRDNVGFGAAGDVAAAATQFGTGGVPQTRSAVLAALATARDQANATGKGARVVLVTTGTAQDMDDAAFTAALDDVRSDNVKLSVVQISGDKDEALAKAAASYATASPNDAAKALATASGV</sequence>
<dbReference type="RefSeq" id="WP_141629052.1">
    <property type="nucleotide sequence ID" value="NZ_VHIR01000012.1"/>
</dbReference>
<reference evidence="4 5" key="1">
    <citation type="submission" date="2019-06" db="EMBL/GenBank/DDBJ databases">
        <title>Draft genome of C. phoceense Strain 272.</title>
        <authorList>
            <person name="Pacheco L.G.C."/>
            <person name="Barberis C.M."/>
            <person name="Almuzara M.N."/>
            <person name="Traglia G.M."/>
            <person name="Santos C.S."/>
            <person name="Rocha D.J.P.G."/>
            <person name="Aguiar E.R.G.R."/>
            <person name="Vay C.A."/>
        </authorList>
    </citation>
    <scope>NUCLEOTIDE SEQUENCE [LARGE SCALE GENOMIC DNA]</scope>
    <source>
        <strain evidence="4 5">272</strain>
    </source>
</reference>
<dbReference type="SUPFAM" id="SSF53300">
    <property type="entry name" value="vWA-like"/>
    <property type="match status" value="1"/>
</dbReference>
<dbReference type="AlphaFoldDB" id="A0A540R5T9"/>
<keyword evidence="2" id="KW-0812">Transmembrane</keyword>
<feature type="domain" description="VWFA" evidence="3">
    <location>
        <begin position="116"/>
        <end position="288"/>
    </location>
</feature>
<evidence type="ECO:0000313" key="5">
    <source>
        <dbReference type="Proteomes" id="UP000318080"/>
    </source>
</evidence>
<comment type="caution">
    <text evidence="4">The sequence shown here is derived from an EMBL/GenBank/DDBJ whole genome shotgun (WGS) entry which is preliminary data.</text>
</comment>
<feature type="region of interest" description="Disordered" evidence="1">
    <location>
        <begin position="43"/>
        <end position="109"/>
    </location>
</feature>
<dbReference type="EMBL" id="VHIR01000012">
    <property type="protein sequence ID" value="TQE43090.1"/>
    <property type="molecule type" value="Genomic_DNA"/>
</dbReference>
<evidence type="ECO:0000313" key="4">
    <source>
        <dbReference type="EMBL" id="TQE43090.1"/>
    </source>
</evidence>
<organism evidence="4 5">
    <name type="scientific">Corynebacterium phoceense</name>
    <dbReference type="NCBI Taxonomy" id="1686286"/>
    <lineage>
        <taxon>Bacteria</taxon>
        <taxon>Bacillati</taxon>
        <taxon>Actinomycetota</taxon>
        <taxon>Actinomycetes</taxon>
        <taxon>Mycobacteriales</taxon>
        <taxon>Corynebacteriaceae</taxon>
        <taxon>Corynebacterium</taxon>
    </lineage>
</organism>
<evidence type="ECO:0000259" key="3">
    <source>
        <dbReference type="PROSITE" id="PS50234"/>
    </source>
</evidence>
<accession>A0A540R5T9</accession>
<protein>
    <submittedName>
        <fullName evidence="4">VWA domain-containing protein</fullName>
    </submittedName>
</protein>
<feature type="compositionally biased region" description="Low complexity" evidence="1">
    <location>
        <begin position="43"/>
        <end position="64"/>
    </location>
</feature>
<dbReference type="Proteomes" id="UP000318080">
    <property type="component" value="Unassembled WGS sequence"/>
</dbReference>
<keyword evidence="2" id="KW-1133">Transmembrane helix</keyword>
<dbReference type="InterPro" id="IPR002035">
    <property type="entry name" value="VWF_A"/>
</dbReference>